<evidence type="ECO:0000313" key="1">
    <source>
        <dbReference type="EMBL" id="CBI07773.1"/>
    </source>
</evidence>
<reference evidence="1" key="1">
    <citation type="submission" date="2009-10" db="EMBL/GenBank/DDBJ databases">
        <title>Diversity of trophic interactions inside an arsenic-rich microbial ecosystem.</title>
        <authorList>
            <person name="Bertin P.N."/>
            <person name="Heinrich-Salmeron A."/>
            <person name="Pelletier E."/>
            <person name="Goulhen-Chollet F."/>
            <person name="Arsene-Ploetze F."/>
            <person name="Gallien S."/>
            <person name="Calteau A."/>
            <person name="Vallenet D."/>
            <person name="Casiot C."/>
            <person name="Chane-Woon-Ming B."/>
            <person name="Giloteaux L."/>
            <person name="Barakat M."/>
            <person name="Bonnefoy V."/>
            <person name="Bruneel O."/>
            <person name="Chandler M."/>
            <person name="Cleiss J."/>
            <person name="Duran R."/>
            <person name="Elbaz-Poulichet F."/>
            <person name="Fonknechten N."/>
            <person name="Lauga B."/>
            <person name="Mornico D."/>
            <person name="Ortet P."/>
            <person name="Schaeffer C."/>
            <person name="Siguier P."/>
            <person name="Alexander Thil Smith A."/>
            <person name="Van Dorsselaer A."/>
            <person name="Weissenbach J."/>
            <person name="Medigue C."/>
            <person name="Le Paslier D."/>
        </authorList>
    </citation>
    <scope>NUCLEOTIDE SEQUENCE</scope>
</reference>
<gene>
    <name evidence="1" type="ORF">CARN6_1158</name>
</gene>
<protein>
    <submittedName>
        <fullName evidence="1">Uncharacterized protein</fullName>
    </submittedName>
</protein>
<proteinExistence type="predicted"/>
<dbReference type="EMBL" id="CABQ01000139">
    <property type="protein sequence ID" value="CBI07773.1"/>
    <property type="molecule type" value="Genomic_DNA"/>
</dbReference>
<dbReference type="AlphaFoldDB" id="E6QKK4"/>
<sequence length="71" mass="7599">MPAGRDSVEEVGFALVLELVEPILPLFRDAAGVLACFERLQGGFGAEQRVEVVELVLVRVKTMEGAGDLNA</sequence>
<organism evidence="1">
    <name type="scientific">mine drainage metagenome</name>
    <dbReference type="NCBI Taxonomy" id="410659"/>
    <lineage>
        <taxon>unclassified sequences</taxon>
        <taxon>metagenomes</taxon>
        <taxon>ecological metagenomes</taxon>
    </lineage>
</organism>
<name>E6QKK4_9ZZZZ</name>
<comment type="caution">
    <text evidence="1">The sequence shown here is derived from an EMBL/GenBank/DDBJ whole genome shotgun (WGS) entry which is preliminary data.</text>
</comment>
<accession>E6QKK4</accession>